<evidence type="ECO:0000313" key="2">
    <source>
        <dbReference type="EMBL" id="MPN29349.1"/>
    </source>
</evidence>
<evidence type="ECO:0000256" key="1">
    <source>
        <dbReference type="SAM" id="MobiDB-lite"/>
    </source>
</evidence>
<proteinExistence type="predicted"/>
<reference evidence="2" key="1">
    <citation type="submission" date="2019-08" db="EMBL/GenBank/DDBJ databases">
        <authorList>
            <person name="Kucharzyk K."/>
            <person name="Murdoch R.W."/>
            <person name="Higgins S."/>
            <person name="Loffler F."/>
        </authorList>
    </citation>
    <scope>NUCLEOTIDE SEQUENCE</scope>
</reference>
<protein>
    <submittedName>
        <fullName evidence="2">Uncharacterized protein</fullName>
    </submittedName>
</protein>
<dbReference type="EMBL" id="VSSQ01079990">
    <property type="protein sequence ID" value="MPN29349.1"/>
    <property type="molecule type" value="Genomic_DNA"/>
</dbReference>
<gene>
    <name evidence="2" type="ORF">SDC9_176802</name>
</gene>
<feature type="compositionally biased region" description="Polar residues" evidence="1">
    <location>
        <begin position="42"/>
        <end position="58"/>
    </location>
</feature>
<sequence length="58" mass="6531">MYCTKSTVYSVGDRSTVRIQNLRVAPKINVRVTHKNQDGKTSRNAPYNVGSSQIIYNT</sequence>
<dbReference type="AlphaFoldDB" id="A0A645GUB2"/>
<name>A0A645GUB2_9ZZZZ</name>
<accession>A0A645GUB2</accession>
<comment type="caution">
    <text evidence="2">The sequence shown here is derived from an EMBL/GenBank/DDBJ whole genome shotgun (WGS) entry which is preliminary data.</text>
</comment>
<organism evidence="2">
    <name type="scientific">bioreactor metagenome</name>
    <dbReference type="NCBI Taxonomy" id="1076179"/>
    <lineage>
        <taxon>unclassified sequences</taxon>
        <taxon>metagenomes</taxon>
        <taxon>ecological metagenomes</taxon>
    </lineage>
</organism>
<feature type="region of interest" description="Disordered" evidence="1">
    <location>
        <begin position="35"/>
        <end position="58"/>
    </location>
</feature>